<dbReference type="CDD" id="cd00353">
    <property type="entry name" value="Ribosomal_S15p_S13e"/>
    <property type="match status" value="1"/>
</dbReference>
<dbReference type="PANTHER" id="PTHR11885">
    <property type="entry name" value="RIBOSOMAL PROTEIN S15P/S13E"/>
    <property type="match status" value="1"/>
</dbReference>
<dbReference type="OrthoDB" id="6533at2157"/>
<dbReference type="EMBL" id="LKBG01000269">
    <property type="protein sequence ID" value="KQB33893.1"/>
    <property type="molecule type" value="Genomic_DNA"/>
</dbReference>
<evidence type="ECO:0000256" key="5">
    <source>
        <dbReference type="RuleBase" id="RU003919"/>
    </source>
</evidence>
<comment type="subunit">
    <text evidence="4">Part of the 30S ribosomal subunit.</text>
</comment>
<accession>A0A0Q0RFM6</accession>
<evidence type="ECO:0000313" key="9">
    <source>
        <dbReference type="Proteomes" id="UP000050320"/>
    </source>
</evidence>
<dbReference type="InterPro" id="IPR009068">
    <property type="entry name" value="uS15_NS1_RNA-bd_sf"/>
</dbReference>
<dbReference type="Pfam" id="PF08069">
    <property type="entry name" value="Ribosomal_S13_N"/>
    <property type="match status" value="1"/>
</dbReference>
<evidence type="ECO:0000259" key="6">
    <source>
        <dbReference type="SMART" id="SM01386"/>
    </source>
</evidence>
<protein>
    <recommendedName>
        <fullName evidence="4">Small ribosomal subunit protein uS15</fullName>
    </recommendedName>
</protein>
<dbReference type="NCBIfam" id="NF006331">
    <property type="entry name" value="PRK08561.1"/>
    <property type="match status" value="1"/>
</dbReference>
<dbReference type="Gene3D" id="1.10.287.10">
    <property type="entry name" value="S15/NS1, RNA-binding"/>
    <property type="match status" value="1"/>
</dbReference>
<gene>
    <name evidence="4" type="primary">rps15</name>
    <name evidence="8" type="ORF">AOG54_06215</name>
    <name evidence="7" type="ORF">SE19_04135</name>
</gene>
<dbReference type="GO" id="GO:0006412">
    <property type="term" value="P:translation"/>
    <property type="evidence" value="ECO:0007669"/>
    <property type="project" value="UniProtKB-UniRule"/>
</dbReference>
<dbReference type="Gene3D" id="4.10.860.130">
    <property type="match status" value="1"/>
</dbReference>
<dbReference type="Pfam" id="PF00312">
    <property type="entry name" value="Ribosomal_S15"/>
    <property type="match status" value="1"/>
</dbReference>
<dbReference type="SMART" id="SM01386">
    <property type="entry name" value="Ribosomal_S13_N"/>
    <property type="match status" value="1"/>
</dbReference>
<keyword evidence="9" id="KW-1185">Reference proteome</keyword>
<feature type="domain" description="Small ribosomal subunit protein uS15 N-terminal" evidence="6">
    <location>
        <begin position="1"/>
        <end position="59"/>
    </location>
</feature>
<evidence type="ECO:0000313" key="10">
    <source>
        <dbReference type="Proteomes" id="UP000050515"/>
    </source>
</evidence>
<organism evidence="8 9">
    <name type="scientific">Acidiplasma aeolicum</name>
    <dbReference type="NCBI Taxonomy" id="507754"/>
    <lineage>
        <taxon>Archaea</taxon>
        <taxon>Methanobacteriati</taxon>
        <taxon>Thermoplasmatota</taxon>
        <taxon>Thermoplasmata</taxon>
        <taxon>Thermoplasmatales</taxon>
        <taxon>Ferroplasmaceae</taxon>
        <taxon>Acidiplasma</taxon>
    </lineage>
</organism>
<evidence type="ECO:0000256" key="3">
    <source>
        <dbReference type="ARBA" id="ARBA00023274"/>
    </source>
</evidence>
<proteinExistence type="inferred from homology"/>
<dbReference type="GO" id="GO:0022627">
    <property type="term" value="C:cytosolic small ribosomal subunit"/>
    <property type="evidence" value="ECO:0007669"/>
    <property type="project" value="TreeGrafter"/>
</dbReference>
<dbReference type="GeneID" id="84222290"/>
<evidence type="ECO:0000256" key="4">
    <source>
        <dbReference type="HAMAP-Rule" id="MF_01343"/>
    </source>
</evidence>
<evidence type="ECO:0000256" key="1">
    <source>
        <dbReference type="ARBA" id="ARBA00008434"/>
    </source>
</evidence>
<dbReference type="EMBL" id="LJCQ01000187">
    <property type="protein sequence ID" value="KPV46748.1"/>
    <property type="molecule type" value="Genomic_DNA"/>
</dbReference>
<reference evidence="8 9" key="2">
    <citation type="submission" date="2015-09" db="EMBL/GenBank/DDBJ databases">
        <title>Heavy metals and arsenic resistance mechanisms in polyextremophilic archaea of the family Ferroplasmaceae.</title>
        <authorList>
            <person name="Bulaev A.G."/>
            <person name="Kanygina A.V."/>
        </authorList>
    </citation>
    <scope>NUCLEOTIDE SEQUENCE [LARGE SCALE GENOMIC DNA]</scope>
    <source>
        <strain evidence="8 9">VT</strain>
    </source>
</reference>
<sequence length="144" mass="16992">MARMHTRKRGKSGSKRLQLTERPSWLVTDDEIKDQVLKMKKDGLSKSMIGIRLRDQYAVPGVRPVMHKKMSQILAENGIKEDIPEDLSFLIKRYKNVSKHLLLNKKDISNRRGRDLIMSKMLRLIRYYKRTGRLSKDWSLDRVL</sequence>
<dbReference type="PATRIC" id="fig|507754.4.peg.252"/>
<comment type="similarity">
    <text evidence="1 4 5">Belongs to the universal ribosomal protein uS15 family.</text>
</comment>
<keyword evidence="3 4" id="KW-0687">Ribonucleoprotein</keyword>
<evidence type="ECO:0000313" key="7">
    <source>
        <dbReference type="EMBL" id="KPV46748.1"/>
    </source>
</evidence>
<dbReference type="SUPFAM" id="SSF47060">
    <property type="entry name" value="S15/NS1 RNA-binding domain"/>
    <property type="match status" value="1"/>
</dbReference>
<dbReference type="Proteomes" id="UP000050320">
    <property type="component" value="Unassembled WGS sequence"/>
</dbReference>
<dbReference type="InterPro" id="IPR000589">
    <property type="entry name" value="Ribosomal_uS15"/>
</dbReference>
<dbReference type="InterPro" id="IPR023029">
    <property type="entry name" value="Ribosomal_uS15_arc_euk"/>
</dbReference>
<comment type="caution">
    <text evidence="8">The sequence shown here is derived from an EMBL/GenBank/DDBJ whole genome shotgun (WGS) entry which is preliminary data.</text>
</comment>
<dbReference type="PANTHER" id="PTHR11885:SF6">
    <property type="entry name" value="SMALL RIBOSOMAL SUBUNIT PROTEIN US15"/>
    <property type="match status" value="1"/>
</dbReference>
<dbReference type="HAMAP" id="MF_01343_A">
    <property type="entry name" value="Ribosomal_uS15_A"/>
    <property type="match status" value="1"/>
</dbReference>
<evidence type="ECO:0000313" key="8">
    <source>
        <dbReference type="EMBL" id="KQB33893.1"/>
    </source>
</evidence>
<dbReference type="Proteomes" id="UP000050515">
    <property type="component" value="Unassembled WGS sequence"/>
</dbReference>
<reference evidence="7 10" key="1">
    <citation type="submission" date="2015-09" db="EMBL/GenBank/DDBJ databases">
        <title>Draft genome sequence of Acidiplasma aeolicum DSM 18409.</title>
        <authorList>
            <person name="Hemp J."/>
        </authorList>
    </citation>
    <scope>NUCLEOTIDE SEQUENCE [LARGE SCALE GENOMIC DNA]</scope>
    <source>
        <strain evidence="7 10">V</strain>
    </source>
</reference>
<evidence type="ECO:0000256" key="2">
    <source>
        <dbReference type="ARBA" id="ARBA00022980"/>
    </source>
</evidence>
<dbReference type="AlphaFoldDB" id="A0A0Q0RFM6"/>
<dbReference type="RefSeq" id="WP_048101707.1">
    <property type="nucleotide sequence ID" value="NZ_JBBYJF010000011.1"/>
</dbReference>
<keyword evidence="2 4" id="KW-0689">Ribosomal protein</keyword>
<dbReference type="InterPro" id="IPR012606">
    <property type="entry name" value="Ribosomal_uS15_N"/>
</dbReference>
<dbReference type="SMART" id="SM01387">
    <property type="entry name" value="Ribosomal_S15"/>
    <property type="match status" value="1"/>
</dbReference>
<dbReference type="GO" id="GO:0003735">
    <property type="term" value="F:structural constituent of ribosome"/>
    <property type="evidence" value="ECO:0007669"/>
    <property type="project" value="InterPro"/>
</dbReference>
<name>A0A0Q0RFM6_9ARCH</name>
<dbReference type="GO" id="GO:0070181">
    <property type="term" value="F:small ribosomal subunit rRNA binding"/>
    <property type="evidence" value="ECO:0007669"/>
    <property type="project" value="TreeGrafter"/>
</dbReference>